<organism evidence="1 2">
    <name type="scientific">Nodularia spumigena CENA596</name>
    <dbReference type="NCBI Taxonomy" id="1819295"/>
    <lineage>
        <taxon>Bacteria</taxon>
        <taxon>Bacillati</taxon>
        <taxon>Cyanobacteriota</taxon>
        <taxon>Cyanophyceae</taxon>
        <taxon>Nostocales</taxon>
        <taxon>Nodulariaceae</taxon>
        <taxon>Nodularia</taxon>
    </lineage>
</organism>
<accession>A0A166L0U2</accession>
<comment type="caution">
    <text evidence="1">The sequence shown here is derived from an EMBL/GenBank/DDBJ whole genome shotgun (WGS) entry which is preliminary data.</text>
</comment>
<reference evidence="1 2" key="1">
    <citation type="submission" date="2016-04" db="EMBL/GenBank/DDBJ databases">
        <title>Draft Genome Assembly of the Bloom-forming Cyanobacterium Nodularia spumigena Strain CENA596 in Shrimp Production Ponds.</title>
        <authorList>
            <person name="Popin R.V."/>
            <person name="Rigonato J."/>
            <person name="Abreu V.A."/>
            <person name="Andreote A.P."/>
            <person name="Silveira S.B."/>
            <person name="Odebrecht C."/>
            <person name="Fiore M.F."/>
        </authorList>
    </citation>
    <scope>NUCLEOTIDE SEQUENCE [LARGE SCALE GENOMIC DNA]</scope>
    <source>
        <strain evidence="1 2">CENA596</strain>
    </source>
</reference>
<dbReference type="GO" id="GO:0016705">
    <property type="term" value="F:oxidoreductase activity, acting on paired donors, with incorporation or reduction of molecular oxygen"/>
    <property type="evidence" value="ECO:0007669"/>
    <property type="project" value="InterPro"/>
</dbReference>
<evidence type="ECO:0000313" key="2">
    <source>
        <dbReference type="Proteomes" id="UP000076555"/>
    </source>
</evidence>
<dbReference type="AlphaFoldDB" id="A0A166L0U2"/>
<dbReference type="SUPFAM" id="SSF51679">
    <property type="entry name" value="Bacterial luciferase-like"/>
    <property type="match status" value="1"/>
</dbReference>
<dbReference type="Proteomes" id="UP000076555">
    <property type="component" value="Unassembled WGS sequence"/>
</dbReference>
<dbReference type="EMBL" id="LWAJ01000005">
    <property type="protein sequence ID" value="KZL51767.1"/>
    <property type="molecule type" value="Genomic_DNA"/>
</dbReference>
<gene>
    <name evidence="1" type="ORF">A2T98_00355</name>
</gene>
<proteinExistence type="predicted"/>
<evidence type="ECO:0008006" key="3">
    <source>
        <dbReference type="Google" id="ProtNLM"/>
    </source>
</evidence>
<sequence length="117" mass="13824">MYLSYNFKHEIGIKAMAFFGYHASHELFKQFEAIAQFVKPEDMYKYVRISADPQQHIDWLQQDIELGFNEIYLHNLNRKQENFIEVFGKQVIPALEKEAREHRSAGARGSLKLTLFN</sequence>
<name>A0A166L0U2_NODSP</name>
<evidence type="ECO:0000313" key="1">
    <source>
        <dbReference type="EMBL" id="KZL51767.1"/>
    </source>
</evidence>
<dbReference type="RefSeq" id="WP_063871075.1">
    <property type="nucleotide sequence ID" value="NZ_CAWMRI010000005.1"/>
</dbReference>
<dbReference type="InterPro" id="IPR036661">
    <property type="entry name" value="Luciferase-like_sf"/>
</dbReference>
<protein>
    <recommendedName>
        <fullName evidence="3">Luciferase-like domain-containing protein</fullName>
    </recommendedName>
</protein>
<dbReference type="Gene3D" id="3.20.20.30">
    <property type="entry name" value="Luciferase-like domain"/>
    <property type="match status" value="1"/>
</dbReference>